<feature type="transmembrane region" description="Helical" evidence="2">
    <location>
        <begin position="168"/>
        <end position="187"/>
    </location>
</feature>
<reference evidence="4 5" key="1">
    <citation type="submission" date="2013-12" db="EMBL/GenBank/DDBJ databases">
        <authorList>
            <person name="Cubeta M."/>
            <person name="Pakala S."/>
            <person name="Fedorova N."/>
            <person name="Thomas E."/>
            <person name="Dean R."/>
            <person name="Jabaji S."/>
            <person name="Neate S."/>
            <person name="Toda T."/>
            <person name="Tavantzis S."/>
            <person name="Vilgalys R."/>
            <person name="Bharathan N."/>
            <person name="Pakala S."/>
            <person name="Losada L.S."/>
            <person name="Zafar N."/>
            <person name="Nierman W."/>
        </authorList>
    </citation>
    <scope>NUCLEOTIDE SEQUENCE [LARGE SCALE GENOMIC DNA]</scope>
    <source>
        <strain evidence="4 5">123E</strain>
    </source>
</reference>
<accession>A0A074S3H5</accession>
<dbReference type="InterPro" id="IPR016024">
    <property type="entry name" value="ARM-type_fold"/>
</dbReference>
<evidence type="ECO:0000313" key="4">
    <source>
        <dbReference type="EMBL" id="KEP53916.1"/>
    </source>
</evidence>
<protein>
    <submittedName>
        <fullName evidence="4">Putative transmembrane protein</fullName>
    </submittedName>
</protein>
<keyword evidence="5" id="KW-1185">Reference proteome</keyword>
<feature type="domain" description="DUF6535" evidence="3">
    <location>
        <begin position="65"/>
        <end position="247"/>
    </location>
</feature>
<comment type="caution">
    <text evidence="4">The sequence shown here is derived from an EMBL/GenBank/DDBJ whole genome shotgun (WGS) entry which is preliminary data.</text>
</comment>
<feature type="transmembrane region" description="Helical" evidence="2">
    <location>
        <begin position="254"/>
        <end position="278"/>
    </location>
</feature>
<evidence type="ECO:0000259" key="3">
    <source>
        <dbReference type="Pfam" id="PF20153"/>
    </source>
</evidence>
<dbReference type="EMBL" id="AZST01000044">
    <property type="protein sequence ID" value="KEP53916.1"/>
    <property type="molecule type" value="Genomic_DNA"/>
</dbReference>
<organism evidence="4 5">
    <name type="scientific">Rhizoctonia solani 123E</name>
    <dbReference type="NCBI Taxonomy" id="1423351"/>
    <lineage>
        <taxon>Eukaryota</taxon>
        <taxon>Fungi</taxon>
        <taxon>Dikarya</taxon>
        <taxon>Basidiomycota</taxon>
        <taxon>Agaricomycotina</taxon>
        <taxon>Agaricomycetes</taxon>
        <taxon>Cantharellales</taxon>
        <taxon>Ceratobasidiaceae</taxon>
        <taxon>Rhizoctonia</taxon>
    </lineage>
</organism>
<keyword evidence="2 4" id="KW-0812">Transmembrane</keyword>
<feature type="compositionally biased region" description="Polar residues" evidence="1">
    <location>
        <begin position="21"/>
        <end position="40"/>
    </location>
</feature>
<evidence type="ECO:0000313" key="5">
    <source>
        <dbReference type="Proteomes" id="UP000027456"/>
    </source>
</evidence>
<evidence type="ECO:0000256" key="2">
    <source>
        <dbReference type="SAM" id="Phobius"/>
    </source>
</evidence>
<sequence length="879" mass="98169">MSNPHTQPPDRRSTAPGAMMSGNQFKTRNTSDNGRASTAFANGVKDSKEEFDEYGAELEPEARVWKTYVTVADKFDKEQVEGWNSSLDVTLIFAGIFTAICTAFVIESAKSLKEDPAETSARRLDQITSILLVVANVSNPESLNSTELAAPISPDPFSPRLVDVCINALWFFSLSLSAAVSLLAMLAKEWCYLFMSGRIGDPWSQTIKRQRRLKGIKKWKMEELIMFLPSFIHLSVLSFAIGLCIYLGDLNWRVAILAVVVTFGSVVVYAASTFLPLLKQHDRPDILYPYSTSISKLIDRLWGKDDSLEQVSEQTKQDWRTEHVAVEALAWLIKTREDSESTNTALQAIAGANPNDANRELLAKTGADRMVSWRLIGLDSYSKNYERTSDLYTRALSFFSPPSVKDSASGHQKNLNRDLQKKIRNLRDTINQQIVTYTSSDRFLPTPDHIQALSIGSTAASHCLRSLAQGKQTQTQQQFDAAMNLLERFKNRQIHLHNKEIEYLMRGIAMLLSSLLVDCAPADGAQYVMKLIRKADTARSDQEQLCLGYLGLPMVVYALSRCDYPVCPGPDAISYQLRSREERAIDVVAYYVSHPSPAELDQASSTMINLGLMELLSDPESYKLNSEDFKTISEAFDPGAREARIYTLPAIPDTGIYSRSLKGIIKLISDEQHNLLDEDTKEVAIACLTVLNRTRLDHWPADASLGQLYAFVIECVLKIPPSGPEAYGQNAALDLMQQFHKRNDPEQAQNLMPDLAQWLNKREIFTKLKEAAEIRATSDDVNDVTKLFAAGQAWFLIGLAIKSKATDREDWRKSLSSFVGDDSSSDFGELAVQGDSLAERYRNVWGKSIGLRHPYLRDLYRLLPPSNSSSTLPSLSSAS</sequence>
<keyword evidence="2" id="KW-1133">Transmembrane helix</keyword>
<dbReference type="SUPFAM" id="SSF48371">
    <property type="entry name" value="ARM repeat"/>
    <property type="match status" value="1"/>
</dbReference>
<feature type="transmembrane region" description="Helical" evidence="2">
    <location>
        <begin position="87"/>
        <end position="106"/>
    </location>
</feature>
<keyword evidence="2" id="KW-0472">Membrane</keyword>
<dbReference type="HOGENOM" id="CLU_010953_1_0_1"/>
<proteinExistence type="predicted"/>
<dbReference type="Pfam" id="PF20153">
    <property type="entry name" value="DUF6535"/>
    <property type="match status" value="1"/>
</dbReference>
<dbReference type="Proteomes" id="UP000027456">
    <property type="component" value="Unassembled WGS sequence"/>
</dbReference>
<dbReference type="OrthoDB" id="3219854at2759"/>
<feature type="transmembrane region" description="Helical" evidence="2">
    <location>
        <begin position="224"/>
        <end position="248"/>
    </location>
</feature>
<feature type="region of interest" description="Disordered" evidence="1">
    <location>
        <begin position="1"/>
        <end position="42"/>
    </location>
</feature>
<name>A0A074S3H5_9AGAM</name>
<dbReference type="AlphaFoldDB" id="A0A074S3H5"/>
<evidence type="ECO:0000256" key="1">
    <source>
        <dbReference type="SAM" id="MobiDB-lite"/>
    </source>
</evidence>
<dbReference type="InterPro" id="IPR045338">
    <property type="entry name" value="DUF6535"/>
</dbReference>
<gene>
    <name evidence="4" type="ORF">V565_024380</name>
</gene>